<keyword evidence="2" id="KW-0812">Transmembrane</keyword>
<comment type="caution">
    <text evidence="3">The sequence shown here is derived from an EMBL/GenBank/DDBJ whole genome shotgun (WGS) entry which is preliminary data.</text>
</comment>
<feature type="region of interest" description="Disordered" evidence="1">
    <location>
        <begin position="1"/>
        <end position="53"/>
    </location>
</feature>
<keyword evidence="2" id="KW-1133">Transmembrane helix</keyword>
<evidence type="ECO:0000313" key="3">
    <source>
        <dbReference type="EMBL" id="KAG5574646.1"/>
    </source>
</evidence>
<reference evidence="3 4" key="1">
    <citation type="submission" date="2020-09" db="EMBL/GenBank/DDBJ databases">
        <title>De no assembly of potato wild relative species, Solanum commersonii.</title>
        <authorList>
            <person name="Cho K."/>
        </authorList>
    </citation>
    <scope>NUCLEOTIDE SEQUENCE [LARGE SCALE GENOMIC DNA]</scope>
    <source>
        <strain evidence="3">LZ3.2</strain>
        <tissue evidence="3">Leaf</tissue>
    </source>
</reference>
<sequence length="170" mass="19229">MTEEKTDQFKRKAVQGVQKKNSNNKENNAVTGRQKPTNGSEYPSFIPKSSPISTTTTNIPGVIPQVDLGRVECTQTLILPWEVKSVFDRTALFLIGAIQALIEVIPIYTFIFMIHVFENLPHVYHNNNIPRVIPQVQSGKRAALVIKIPRIPFFPYGPPDNRWDNFPSTL</sequence>
<dbReference type="AlphaFoldDB" id="A0A9J5WIG2"/>
<gene>
    <name evidence="3" type="ORF">H5410_054780</name>
</gene>
<evidence type="ECO:0000313" key="4">
    <source>
        <dbReference type="Proteomes" id="UP000824120"/>
    </source>
</evidence>
<evidence type="ECO:0000256" key="2">
    <source>
        <dbReference type="SAM" id="Phobius"/>
    </source>
</evidence>
<organism evidence="3 4">
    <name type="scientific">Solanum commersonii</name>
    <name type="common">Commerson's wild potato</name>
    <name type="synonym">Commerson's nightshade</name>
    <dbReference type="NCBI Taxonomy" id="4109"/>
    <lineage>
        <taxon>Eukaryota</taxon>
        <taxon>Viridiplantae</taxon>
        <taxon>Streptophyta</taxon>
        <taxon>Embryophyta</taxon>
        <taxon>Tracheophyta</taxon>
        <taxon>Spermatophyta</taxon>
        <taxon>Magnoliopsida</taxon>
        <taxon>eudicotyledons</taxon>
        <taxon>Gunneridae</taxon>
        <taxon>Pentapetalae</taxon>
        <taxon>asterids</taxon>
        <taxon>lamiids</taxon>
        <taxon>Solanales</taxon>
        <taxon>Solanaceae</taxon>
        <taxon>Solanoideae</taxon>
        <taxon>Solaneae</taxon>
        <taxon>Solanum</taxon>
    </lineage>
</organism>
<proteinExistence type="predicted"/>
<accession>A0A9J5WIG2</accession>
<feature type="compositionally biased region" description="Low complexity" evidence="1">
    <location>
        <begin position="43"/>
        <end position="53"/>
    </location>
</feature>
<keyword evidence="4" id="KW-1185">Reference proteome</keyword>
<feature type="compositionally biased region" description="Polar residues" evidence="1">
    <location>
        <begin position="18"/>
        <end position="41"/>
    </location>
</feature>
<feature type="non-terminal residue" evidence="3">
    <location>
        <position position="170"/>
    </location>
</feature>
<dbReference type="Proteomes" id="UP000824120">
    <property type="component" value="Chromosome 11"/>
</dbReference>
<evidence type="ECO:0000256" key="1">
    <source>
        <dbReference type="SAM" id="MobiDB-lite"/>
    </source>
</evidence>
<feature type="transmembrane region" description="Helical" evidence="2">
    <location>
        <begin position="91"/>
        <end position="117"/>
    </location>
</feature>
<keyword evidence="2" id="KW-0472">Membrane</keyword>
<dbReference type="EMBL" id="JACXVP010000011">
    <property type="protein sequence ID" value="KAG5574646.1"/>
    <property type="molecule type" value="Genomic_DNA"/>
</dbReference>
<feature type="compositionally biased region" description="Basic and acidic residues" evidence="1">
    <location>
        <begin position="1"/>
        <end position="10"/>
    </location>
</feature>
<protein>
    <submittedName>
        <fullName evidence="3">Uncharacterized protein</fullName>
    </submittedName>
</protein>
<name>A0A9J5WIG2_SOLCO</name>